<feature type="signal peptide" evidence="1">
    <location>
        <begin position="1"/>
        <end position="27"/>
    </location>
</feature>
<keyword evidence="1" id="KW-0732">Signal</keyword>
<dbReference type="EMBL" id="BMCT01000002">
    <property type="protein sequence ID" value="GGF63400.1"/>
    <property type="molecule type" value="Genomic_DNA"/>
</dbReference>
<protein>
    <recommendedName>
        <fullName evidence="4">DUF1795 domain-containing protein</fullName>
    </recommendedName>
</protein>
<accession>A0A917C1F1</accession>
<evidence type="ECO:0000313" key="2">
    <source>
        <dbReference type="EMBL" id="GGF63400.1"/>
    </source>
</evidence>
<evidence type="ECO:0000256" key="1">
    <source>
        <dbReference type="SAM" id="SignalP"/>
    </source>
</evidence>
<dbReference type="Gene3D" id="3.40.1000.10">
    <property type="entry name" value="Mog1/PsbP, alpha/beta/alpha sandwich"/>
    <property type="match status" value="1"/>
</dbReference>
<dbReference type="InterPro" id="IPR032543">
    <property type="entry name" value="DUF4946"/>
</dbReference>
<dbReference type="RefSeq" id="WP_188578704.1">
    <property type="nucleotide sequence ID" value="NZ_BMCT01000002.1"/>
</dbReference>
<dbReference type="Pfam" id="PF16304">
    <property type="entry name" value="DUF4946"/>
    <property type="match status" value="1"/>
</dbReference>
<sequence length="176" mass="19191">MRESVSRCHMWAAGLSAGLVLSTAAWAEPGITWPEGWEPKAISVPVQPEGAKITNLTAIRTTPERNVEGMISFSILTYESGEAAELEEEAQAIQQVYAHRPASEQVECGAFEPAMLAGLPARRMSCVTRPGRPVLRTHVMVVVKGAVRATLIFAAPPKAYEESRLVFEAVEKSLRF</sequence>
<organism evidence="2 3">
    <name type="scientific">Azorhizobium oxalatiphilum</name>
    <dbReference type="NCBI Taxonomy" id="980631"/>
    <lineage>
        <taxon>Bacteria</taxon>
        <taxon>Pseudomonadati</taxon>
        <taxon>Pseudomonadota</taxon>
        <taxon>Alphaproteobacteria</taxon>
        <taxon>Hyphomicrobiales</taxon>
        <taxon>Xanthobacteraceae</taxon>
        <taxon>Azorhizobium</taxon>
    </lineage>
</organism>
<reference evidence="2" key="2">
    <citation type="submission" date="2020-09" db="EMBL/GenBank/DDBJ databases">
        <authorList>
            <person name="Sun Q."/>
            <person name="Sedlacek I."/>
        </authorList>
    </citation>
    <scope>NUCLEOTIDE SEQUENCE</scope>
    <source>
        <strain evidence="2">CCM 7897</strain>
    </source>
</reference>
<dbReference type="Proteomes" id="UP000606044">
    <property type="component" value="Unassembled WGS sequence"/>
</dbReference>
<evidence type="ECO:0000313" key="3">
    <source>
        <dbReference type="Proteomes" id="UP000606044"/>
    </source>
</evidence>
<name>A0A917C1F1_9HYPH</name>
<comment type="caution">
    <text evidence="2">The sequence shown here is derived from an EMBL/GenBank/DDBJ whole genome shotgun (WGS) entry which is preliminary data.</text>
</comment>
<proteinExistence type="predicted"/>
<gene>
    <name evidence="2" type="ORF">GCM10007301_24020</name>
</gene>
<reference evidence="2" key="1">
    <citation type="journal article" date="2014" name="Int. J. Syst. Evol. Microbiol.">
        <title>Complete genome sequence of Corynebacterium casei LMG S-19264T (=DSM 44701T), isolated from a smear-ripened cheese.</title>
        <authorList>
            <consortium name="US DOE Joint Genome Institute (JGI-PGF)"/>
            <person name="Walter F."/>
            <person name="Albersmeier A."/>
            <person name="Kalinowski J."/>
            <person name="Ruckert C."/>
        </authorList>
    </citation>
    <scope>NUCLEOTIDE SEQUENCE</scope>
    <source>
        <strain evidence="2">CCM 7897</strain>
    </source>
</reference>
<feature type="chain" id="PRO_5036926422" description="DUF1795 domain-containing protein" evidence="1">
    <location>
        <begin position="28"/>
        <end position="176"/>
    </location>
</feature>
<dbReference type="AlphaFoldDB" id="A0A917C1F1"/>
<evidence type="ECO:0008006" key="4">
    <source>
        <dbReference type="Google" id="ProtNLM"/>
    </source>
</evidence>
<keyword evidence="3" id="KW-1185">Reference proteome</keyword>